<name>A0A1H9UQY7_9ACTN</name>
<dbReference type="EMBL" id="FOGO01000009">
    <property type="protein sequence ID" value="SES11950.1"/>
    <property type="molecule type" value="Genomic_DNA"/>
</dbReference>
<dbReference type="InterPro" id="IPR051257">
    <property type="entry name" value="Diverse_CBS-Domain"/>
</dbReference>
<dbReference type="Pfam" id="PF00571">
    <property type="entry name" value="CBS"/>
    <property type="match status" value="2"/>
</dbReference>
<dbReference type="InterPro" id="IPR000644">
    <property type="entry name" value="CBS_dom"/>
</dbReference>
<proteinExistence type="predicted"/>
<accession>A0A1H9UQY7</accession>
<dbReference type="SMART" id="SM00116">
    <property type="entry name" value="CBS"/>
    <property type="match status" value="2"/>
</dbReference>
<dbReference type="PROSITE" id="PS51371">
    <property type="entry name" value="CBS"/>
    <property type="match status" value="2"/>
</dbReference>
<dbReference type="InterPro" id="IPR046342">
    <property type="entry name" value="CBS_dom_sf"/>
</dbReference>
<reference evidence="5" key="1">
    <citation type="submission" date="2016-10" db="EMBL/GenBank/DDBJ databases">
        <authorList>
            <person name="Varghese N."/>
            <person name="Submissions S."/>
        </authorList>
    </citation>
    <scope>NUCLEOTIDE SEQUENCE [LARGE SCALE GENOMIC DNA]</scope>
    <source>
        <strain evidence="5">CGMCC 4.6825</strain>
    </source>
</reference>
<dbReference type="STRING" id="943816.AN217_24390"/>
<gene>
    <name evidence="4" type="ORF">SAMN05421870_10972</name>
</gene>
<keyword evidence="5" id="KW-1185">Reference proteome</keyword>
<dbReference type="SUPFAM" id="SSF54631">
    <property type="entry name" value="CBS-domain pair"/>
    <property type="match status" value="1"/>
</dbReference>
<evidence type="ECO:0000313" key="5">
    <source>
        <dbReference type="Proteomes" id="UP000182841"/>
    </source>
</evidence>
<evidence type="ECO:0000256" key="2">
    <source>
        <dbReference type="PROSITE-ProRule" id="PRU00703"/>
    </source>
</evidence>
<dbReference type="PANTHER" id="PTHR43080">
    <property type="entry name" value="CBS DOMAIN-CONTAINING PROTEIN CBSX3, MITOCHONDRIAL"/>
    <property type="match status" value="1"/>
</dbReference>
<feature type="domain" description="CBS" evidence="3">
    <location>
        <begin position="73"/>
        <end position="129"/>
    </location>
</feature>
<dbReference type="Gene3D" id="3.10.580.10">
    <property type="entry name" value="CBS-domain"/>
    <property type="match status" value="1"/>
</dbReference>
<dbReference type="PANTHER" id="PTHR43080:SF2">
    <property type="entry name" value="CBS DOMAIN-CONTAINING PROTEIN"/>
    <property type="match status" value="1"/>
</dbReference>
<sequence length="140" mass="15090">MPGHVQHSMSTVVLTIGPAHTLRQAARLMSARRVGAAVVLDPDTSGLGILTERDILDSLGAGQDPDRERAHDHTTNDVVFATPDWTLEAAAEAMTRGGFRHLIVLDEREAVGILSVRDIVRTWSDHRAPAAPEATEEVAV</sequence>
<dbReference type="RefSeq" id="WP_075001651.1">
    <property type="nucleotide sequence ID" value="NZ_FOGO01000009.1"/>
</dbReference>
<evidence type="ECO:0000256" key="1">
    <source>
        <dbReference type="ARBA" id="ARBA00023122"/>
    </source>
</evidence>
<feature type="domain" description="CBS" evidence="3">
    <location>
        <begin position="9"/>
        <end position="65"/>
    </location>
</feature>
<dbReference type="OrthoDB" id="9807125at2"/>
<evidence type="ECO:0000259" key="3">
    <source>
        <dbReference type="PROSITE" id="PS51371"/>
    </source>
</evidence>
<protein>
    <submittedName>
        <fullName evidence="4">CBS domain-containing protein</fullName>
    </submittedName>
</protein>
<evidence type="ECO:0000313" key="4">
    <source>
        <dbReference type="EMBL" id="SES11950.1"/>
    </source>
</evidence>
<dbReference type="AlphaFoldDB" id="A0A1H9UQY7"/>
<keyword evidence="1 2" id="KW-0129">CBS domain</keyword>
<organism evidence="4 5">
    <name type="scientific">Streptomyces qinglanensis</name>
    <dbReference type="NCBI Taxonomy" id="943816"/>
    <lineage>
        <taxon>Bacteria</taxon>
        <taxon>Bacillati</taxon>
        <taxon>Actinomycetota</taxon>
        <taxon>Actinomycetes</taxon>
        <taxon>Kitasatosporales</taxon>
        <taxon>Streptomycetaceae</taxon>
        <taxon>Streptomyces</taxon>
    </lineage>
</organism>
<dbReference type="Proteomes" id="UP000182841">
    <property type="component" value="Unassembled WGS sequence"/>
</dbReference>